<gene>
    <name evidence="1" type="ORF">HMC16_09815</name>
</gene>
<reference evidence="1 2" key="1">
    <citation type="submission" date="2020-05" db="EMBL/GenBank/DDBJ databases">
        <title>Descriptions of Corynebacterium xxxx sp. nov., Corynebacterium yyyy sp. nov. and Corynebacterium zzzz sp. nov.</title>
        <authorList>
            <person name="Zhang G."/>
        </authorList>
    </citation>
    <scope>NUCLEOTIDE SEQUENCE [LARGE SCALE GENOMIC DNA]</scope>
    <source>
        <strain evidence="2">zg-915</strain>
    </source>
</reference>
<accession>A0A838CM81</accession>
<name>A0A838CM81_9CORY</name>
<comment type="caution">
    <text evidence="1">The sequence shown here is derived from an EMBL/GenBank/DDBJ whole genome shotgun (WGS) entry which is preliminary data.</text>
</comment>
<sequence>MGMKTWKIGAKAAGTHVGGRVVVANRFGELDASGRELGQAVVAGLNRAARKCRLVSMKQPETGEVAEDKNLQRLAEEPNFLTPSRGTHTVARNPKLRLTQLEVVGVVDASSRADSALRRVGPAEIRQLRSAIS</sequence>
<dbReference type="AlphaFoldDB" id="A0A838CM81"/>
<organism evidence="1 2">
    <name type="scientific">Corynebacterium wankanglinii</name>
    <dbReference type="NCBI Taxonomy" id="2735136"/>
    <lineage>
        <taxon>Bacteria</taxon>
        <taxon>Bacillati</taxon>
        <taxon>Actinomycetota</taxon>
        <taxon>Actinomycetes</taxon>
        <taxon>Mycobacteriales</taxon>
        <taxon>Corynebacteriaceae</taxon>
        <taxon>Corynebacterium</taxon>
    </lineage>
</organism>
<dbReference type="Proteomes" id="UP000581408">
    <property type="component" value="Unassembled WGS sequence"/>
</dbReference>
<protein>
    <submittedName>
        <fullName evidence="1">Uncharacterized protein</fullName>
    </submittedName>
</protein>
<proteinExistence type="predicted"/>
<evidence type="ECO:0000313" key="1">
    <source>
        <dbReference type="EMBL" id="MBA1836002.1"/>
    </source>
</evidence>
<dbReference type="RefSeq" id="WP_181195294.1">
    <property type="nucleotide sequence ID" value="NZ_JABFEE010000011.1"/>
</dbReference>
<evidence type="ECO:0000313" key="2">
    <source>
        <dbReference type="Proteomes" id="UP000581408"/>
    </source>
</evidence>
<dbReference type="EMBL" id="JABFEE010000011">
    <property type="protein sequence ID" value="MBA1836002.1"/>
    <property type="molecule type" value="Genomic_DNA"/>
</dbReference>